<dbReference type="GeneID" id="78081853"/>
<dbReference type="CDD" id="cd12965">
    <property type="entry name" value="CBM-Eb_CBM-Fb"/>
    <property type="match status" value="1"/>
</dbReference>
<dbReference type="HOGENOM" id="CLU_025373_0_0_10"/>
<evidence type="ECO:0000259" key="2">
    <source>
        <dbReference type="Pfam" id="PF16411"/>
    </source>
</evidence>
<dbReference type="Proteomes" id="UP000006420">
    <property type="component" value="Unassembled WGS sequence"/>
</dbReference>
<feature type="signal peptide" evidence="1">
    <location>
        <begin position="1"/>
        <end position="22"/>
    </location>
</feature>
<reference evidence="3 4" key="1">
    <citation type="submission" date="2011-04" db="EMBL/GenBank/DDBJ databases">
        <title>The Genome Sequence of Dysgonomonas mossii DSM 22836.</title>
        <authorList>
            <consortium name="The Broad Institute Genome Sequencing Platform"/>
            <person name="Earl A."/>
            <person name="Ward D."/>
            <person name="Feldgarden M."/>
            <person name="Gevers D."/>
            <person name="Pudlo N."/>
            <person name="Martens E."/>
            <person name="Allen-Vercoe E."/>
            <person name="Young S.K."/>
            <person name="Zeng Q."/>
            <person name="Gargeya S."/>
            <person name="Fitzgerald M."/>
            <person name="Haas B."/>
            <person name="Abouelleil A."/>
            <person name="Alvarado L."/>
            <person name="Arachchi H.M."/>
            <person name="Berlin A."/>
            <person name="Brown A."/>
            <person name="Chapman S.B."/>
            <person name="Chen Z."/>
            <person name="Dunbar C."/>
            <person name="Freedman E."/>
            <person name="Gearin G."/>
            <person name="Gellesch M."/>
            <person name="Goldberg J."/>
            <person name="Griggs A."/>
            <person name="Gujja S."/>
            <person name="Heiman D."/>
            <person name="Howarth C."/>
            <person name="Larson L."/>
            <person name="Lui A."/>
            <person name="MacDonald P.J.P."/>
            <person name="Mehta T."/>
            <person name="Montmayeur A."/>
            <person name="Murphy C."/>
            <person name="Neiman D."/>
            <person name="Pearson M."/>
            <person name="Priest M."/>
            <person name="Roberts A."/>
            <person name="Saif S."/>
            <person name="Shea T."/>
            <person name="Shenoy N."/>
            <person name="Sisk P."/>
            <person name="Stolte C."/>
            <person name="Sykes S."/>
            <person name="Yandava C."/>
            <person name="Wortman J."/>
            <person name="Nusbaum C."/>
            <person name="Birren B."/>
        </authorList>
    </citation>
    <scope>NUCLEOTIDE SEQUENCE [LARGE SCALE GENOMIC DNA]</scope>
    <source>
        <strain evidence="3 4">DSM 22836</strain>
    </source>
</reference>
<evidence type="ECO:0000256" key="1">
    <source>
        <dbReference type="SAM" id="SignalP"/>
    </source>
</evidence>
<keyword evidence="4" id="KW-1185">Reference proteome</keyword>
<dbReference type="GO" id="GO:0019867">
    <property type="term" value="C:outer membrane"/>
    <property type="evidence" value="ECO:0007669"/>
    <property type="project" value="InterPro"/>
</dbReference>
<dbReference type="Pfam" id="PF16411">
    <property type="entry name" value="SusF_SusE"/>
    <property type="match status" value="2"/>
</dbReference>
<dbReference type="EMBL" id="ADLW01000004">
    <property type="protein sequence ID" value="EGK04159.1"/>
    <property type="molecule type" value="Genomic_DNA"/>
</dbReference>
<dbReference type="Gene3D" id="2.60.40.3610">
    <property type="match status" value="1"/>
</dbReference>
<dbReference type="AlphaFoldDB" id="F8WYY6"/>
<gene>
    <name evidence="3" type="ORF">HMPREF9456_01187</name>
</gene>
<accession>F8WYY6</accession>
<feature type="chain" id="PRO_5003385906" description="Outer membrane protein SusF/SusE-like C-terminal domain-containing protein" evidence="1">
    <location>
        <begin position="23"/>
        <end position="464"/>
    </location>
</feature>
<dbReference type="GO" id="GO:2001070">
    <property type="term" value="F:starch binding"/>
    <property type="evidence" value="ECO:0007669"/>
    <property type="project" value="InterPro"/>
</dbReference>
<organism evidence="3 4">
    <name type="scientific">Dysgonomonas mossii DSM 22836</name>
    <dbReference type="NCBI Taxonomy" id="742767"/>
    <lineage>
        <taxon>Bacteria</taxon>
        <taxon>Pseudomonadati</taxon>
        <taxon>Bacteroidota</taxon>
        <taxon>Bacteroidia</taxon>
        <taxon>Bacteroidales</taxon>
        <taxon>Dysgonomonadaceae</taxon>
        <taxon>Dysgonomonas</taxon>
    </lineage>
</organism>
<name>F8WYY6_9BACT</name>
<proteinExistence type="predicted"/>
<protein>
    <recommendedName>
        <fullName evidence="2">Outer membrane protein SusF/SusE-like C-terminal domain-containing protein</fullName>
    </recommendedName>
</protein>
<comment type="caution">
    <text evidence="3">The sequence shown here is derived from an EMBL/GenBank/DDBJ whole genome shotgun (WGS) entry which is preliminary data.</text>
</comment>
<dbReference type="OrthoDB" id="1100554at2"/>
<feature type="domain" description="Outer membrane protein SusF/SusE-like C-terminal" evidence="2">
    <location>
        <begin position="275"/>
        <end position="361"/>
    </location>
</feature>
<sequence length="464" mass="49641">MKNKIIYWGITLCLILGFTACGENDNWVVVDDVQPGVYVSGSAVVYKSIAPAASFKAGYPDPDTDEREGVSTIFTWLKASGDLFITKADATGNIINYGKGAEVSSVTSELVAEGPAYKVTEDGLYFLIYNSNLSQLTIVPAKFGVIGAATPQGWNAESPFTSVNYNESTATVEFKGTFPFTKDQMKFRFNGDWGITIPYDASSTIKFHTNMGSIGDSDGAVALASSSTELKGGGKNLSVPLGAAYDVTLKLDLRTNKFSVSAVQGEIIKPTYPEELYMTGNEFGNWFSDPAGVVKMVPVNGASGSFWCVRYFTANQGFKWAPQPSWDGGDFSELASKEGYSIKDGNAVVDADGLYMVYIDMVADKIVIEPAKVYGIGNAFGGWDAATYPFTISGNKMTITTTAAGDLRIYAGSSAATTDWWTREFNIFNGKIEYRGAGGDQAAVPVAAGKKVTLDFNAGTGTIE</sequence>
<evidence type="ECO:0000313" key="3">
    <source>
        <dbReference type="EMBL" id="EGK04159.1"/>
    </source>
</evidence>
<dbReference type="STRING" id="742767.HMPREF9456_01187"/>
<dbReference type="PROSITE" id="PS51257">
    <property type="entry name" value="PROKAR_LIPOPROTEIN"/>
    <property type="match status" value="1"/>
</dbReference>
<dbReference type="Gene3D" id="2.60.40.3620">
    <property type="match status" value="2"/>
</dbReference>
<evidence type="ECO:0000313" key="4">
    <source>
        <dbReference type="Proteomes" id="UP000006420"/>
    </source>
</evidence>
<dbReference type="InterPro" id="IPR032187">
    <property type="entry name" value="SusF/SusE-like_C"/>
</dbReference>
<dbReference type="RefSeq" id="WP_006842558.1">
    <property type="nucleotide sequence ID" value="NZ_AQWJ01000002.1"/>
</dbReference>
<feature type="domain" description="Outer membrane protein SusF/SusE-like C-terminal" evidence="2">
    <location>
        <begin position="372"/>
        <end position="462"/>
    </location>
</feature>
<keyword evidence="1" id="KW-0732">Signal</keyword>
<dbReference type="eggNOG" id="ENOG502Z9RZ">
    <property type="taxonomic scope" value="Bacteria"/>
</dbReference>